<reference evidence="2" key="1">
    <citation type="journal article" date="2020" name="Mol. Plant Microbe Interact.">
        <title>Genome Sequence of the Biocontrol Agent Coniothyrium minitans strain Conio (IMI 134523).</title>
        <authorList>
            <person name="Patel D."/>
            <person name="Shittu T.A."/>
            <person name="Baroncelli R."/>
            <person name="Muthumeenakshi S."/>
            <person name="Osborne T.H."/>
            <person name="Janganan T.K."/>
            <person name="Sreenivasaprasad S."/>
        </authorList>
    </citation>
    <scope>NUCLEOTIDE SEQUENCE</scope>
    <source>
        <strain evidence="2">Conio</strain>
    </source>
</reference>
<accession>A0A9P6GK93</accession>
<feature type="region of interest" description="Disordered" evidence="1">
    <location>
        <begin position="51"/>
        <end position="70"/>
    </location>
</feature>
<dbReference type="AlphaFoldDB" id="A0A9P6GK93"/>
<evidence type="ECO:0000256" key="1">
    <source>
        <dbReference type="SAM" id="MobiDB-lite"/>
    </source>
</evidence>
<proteinExistence type="predicted"/>
<comment type="caution">
    <text evidence="2">The sequence shown here is derived from an EMBL/GenBank/DDBJ whole genome shotgun (WGS) entry which is preliminary data.</text>
</comment>
<dbReference type="OrthoDB" id="5235678at2759"/>
<organism evidence="2 3">
    <name type="scientific">Paraphaeosphaeria minitans</name>
    <dbReference type="NCBI Taxonomy" id="565426"/>
    <lineage>
        <taxon>Eukaryota</taxon>
        <taxon>Fungi</taxon>
        <taxon>Dikarya</taxon>
        <taxon>Ascomycota</taxon>
        <taxon>Pezizomycotina</taxon>
        <taxon>Dothideomycetes</taxon>
        <taxon>Pleosporomycetidae</taxon>
        <taxon>Pleosporales</taxon>
        <taxon>Massarineae</taxon>
        <taxon>Didymosphaeriaceae</taxon>
        <taxon>Paraphaeosphaeria</taxon>
    </lineage>
</organism>
<keyword evidence="3" id="KW-1185">Reference proteome</keyword>
<feature type="compositionally biased region" description="Polar residues" evidence="1">
    <location>
        <begin position="56"/>
        <end position="70"/>
    </location>
</feature>
<evidence type="ECO:0000313" key="3">
    <source>
        <dbReference type="Proteomes" id="UP000756921"/>
    </source>
</evidence>
<sequence>MSYNKVISSKVIKTFNVGGKAIQGVQDEPCEALKKARDVPAGAPIAILAEKEHPSESNSKSHSTTVFEYSTGNHIRTKHVYP</sequence>
<dbReference type="EMBL" id="WJXW01000004">
    <property type="protein sequence ID" value="KAF9736633.1"/>
    <property type="molecule type" value="Genomic_DNA"/>
</dbReference>
<gene>
    <name evidence="2" type="ORF">PMIN01_04412</name>
</gene>
<dbReference type="Proteomes" id="UP000756921">
    <property type="component" value="Unassembled WGS sequence"/>
</dbReference>
<name>A0A9P6GK93_9PLEO</name>
<evidence type="ECO:0000313" key="2">
    <source>
        <dbReference type="EMBL" id="KAF9736633.1"/>
    </source>
</evidence>
<protein>
    <submittedName>
        <fullName evidence="2">Uncharacterized protein</fullName>
    </submittedName>
</protein>